<accession>A0ABW6B0X1</accession>
<name>A0ABW6B0X1_9SPHI</name>
<keyword evidence="3" id="KW-1185">Reference proteome</keyword>
<evidence type="ECO:0000313" key="3">
    <source>
        <dbReference type="Proteomes" id="UP001597560"/>
    </source>
</evidence>
<proteinExistence type="predicted"/>
<dbReference type="PANTHER" id="PTHR30595">
    <property type="entry name" value="GLPR-RELATED TRANSCRIPTIONAL REPRESSOR"/>
    <property type="match status" value="1"/>
</dbReference>
<dbReference type="Proteomes" id="UP001597560">
    <property type="component" value="Unassembled WGS sequence"/>
</dbReference>
<sequence>MEFNIDYLNSLIENQVEEHLNLDYKASGSLAKEDRKTIEISKDVSSFANSDGGLIIYGMREDAINRHLPSELDPIDREKISKEWLEQIINSKIRPRIDGLIVHPIPIGEKAIYIVEIPRSDQAHQADDKKYYKRFNFNCEPMYDYEIKDIMNRAKQPNVYLEFMLGTFIQHSAIDRQVYHLYCRAINRGSVLANYFNAKIELPTDILFQHSGRNNTQTINWSNQEKGNHPLAILPSLSIRKTLDVKIKSNYMLLDKEITWTAYADNAKPNIGKTKITELSTNHWI</sequence>
<evidence type="ECO:0000313" key="2">
    <source>
        <dbReference type="EMBL" id="MFD2963036.1"/>
    </source>
</evidence>
<dbReference type="PANTHER" id="PTHR30595:SF6">
    <property type="entry name" value="SCHLAFEN ALBA-2 DOMAIN-CONTAINING PROTEIN"/>
    <property type="match status" value="1"/>
</dbReference>
<comment type="caution">
    <text evidence="2">The sequence shown here is derived from an EMBL/GenBank/DDBJ whole genome shotgun (WGS) entry which is preliminary data.</text>
</comment>
<gene>
    <name evidence="2" type="ORF">ACFS6J_14645</name>
</gene>
<evidence type="ECO:0000259" key="1">
    <source>
        <dbReference type="Pfam" id="PF04326"/>
    </source>
</evidence>
<dbReference type="Pfam" id="PF04326">
    <property type="entry name" value="SLFN_AlbA_2"/>
    <property type="match status" value="1"/>
</dbReference>
<protein>
    <submittedName>
        <fullName evidence="2">Helix-turn-helix domain-containing protein</fullName>
    </submittedName>
</protein>
<feature type="domain" description="Schlafen AlbA-2" evidence="1">
    <location>
        <begin position="18"/>
        <end position="142"/>
    </location>
</feature>
<dbReference type="InterPro" id="IPR038461">
    <property type="entry name" value="Schlafen_AlbA_2_dom_sf"/>
</dbReference>
<dbReference type="RefSeq" id="WP_377611311.1">
    <property type="nucleotide sequence ID" value="NZ_JBHUPA010000007.1"/>
</dbReference>
<organism evidence="2 3">
    <name type="scientific">Olivibacter jilunii</name>
    <dbReference type="NCBI Taxonomy" id="985016"/>
    <lineage>
        <taxon>Bacteria</taxon>
        <taxon>Pseudomonadati</taxon>
        <taxon>Bacteroidota</taxon>
        <taxon>Sphingobacteriia</taxon>
        <taxon>Sphingobacteriales</taxon>
        <taxon>Sphingobacteriaceae</taxon>
        <taxon>Olivibacter</taxon>
    </lineage>
</organism>
<reference evidence="3" key="1">
    <citation type="journal article" date="2019" name="Int. J. Syst. Evol. Microbiol.">
        <title>The Global Catalogue of Microorganisms (GCM) 10K type strain sequencing project: providing services to taxonomists for standard genome sequencing and annotation.</title>
        <authorList>
            <consortium name="The Broad Institute Genomics Platform"/>
            <consortium name="The Broad Institute Genome Sequencing Center for Infectious Disease"/>
            <person name="Wu L."/>
            <person name="Ma J."/>
        </authorList>
    </citation>
    <scope>NUCLEOTIDE SEQUENCE [LARGE SCALE GENOMIC DNA]</scope>
    <source>
        <strain evidence="3">KCTC 23098</strain>
    </source>
</reference>
<dbReference type="InterPro" id="IPR007421">
    <property type="entry name" value="Schlafen_AlbA_2_dom"/>
</dbReference>
<dbReference type="EMBL" id="JBHUPA010000007">
    <property type="protein sequence ID" value="MFD2963036.1"/>
    <property type="molecule type" value="Genomic_DNA"/>
</dbReference>
<dbReference type="Gene3D" id="3.30.950.30">
    <property type="entry name" value="Schlafen, AAA domain"/>
    <property type="match status" value="1"/>
</dbReference>